<dbReference type="InterPro" id="IPR012296">
    <property type="entry name" value="Nuclease_put_TT1808"/>
</dbReference>
<dbReference type="AlphaFoldDB" id="A0A3A9ALK8"/>
<protein>
    <submittedName>
        <fullName evidence="2">Uma2 family endonuclease</fullName>
    </submittedName>
</protein>
<sequence length="177" mass="20162">MDALRKEEIYTIEDIYALPDGERAELIDGEIYYMSPPGWTHQRISGKLHQAIANYIDSKHGECQILAAPFAVFLNNDNINYVEPDISVICDGSKLDEKGCHGAPDWIIEIVSQSSKSRDYMTKLFKYRMAGVREYWIVDPEKQMVSVYGFETDTVEQYNFGQDVPVGIYEGFSIKVG</sequence>
<dbReference type="CDD" id="cd06260">
    <property type="entry name" value="DUF820-like"/>
    <property type="match status" value="1"/>
</dbReference>
<dbReference type="InterPro" id="IPR011335">
    <property type="entry name" value="Restrct_endonuc-II-like"/>
</dbReference>
<dbReference type="GO" id="GO:0004519">
    <property type="term" value="F:endonuclease activity"/>
    <property type="evidence" value="ECO:0007669"/>
    <property type="project" value="UniProtKB-KW"/>
</dbReference>
<dbReference type="PANTHER" id="PTHR34107:SF4">
    <property type="entry name" value="SLL1222 PROTEIN"/>
    <property type="match status" value="1"/>
</dbReference>
<dbReference type="OrthoDB" id="9808428at2"/>
<evidence type="ECO:0000313" key="2">
    <source>
        <dbReference type="EMBL" id="RKI92332.1"/>
    </source>
</evidence>
<evidence type="ECO:0000313" key="3">
    <source>
        <dbReference type="Proteomes" id="UP000280696"/>
    </source>
</evidence>
<keyword evidence="2" id="KW-0255">Endonuclease</keyword>
<keyword evidence="3" id="KW-1185">Reference proteome</keyword>
<dbReference type="Gene3D" id="3.90.1570.10">
    <property type="entry name" value="tt1808, chain A"/>
    <property type="match status" value="1"/>
</dbReference>
<dbReference type="Proteomes" id="UP000280696">
    <property type="component" value="Unassembled WGS sequence"/>
</dbReference>
<reference evidence="2 3" key="1">
    <citation type="submission" date="2018-09" db="EMBL/GenBank/DDBJ databases">
        <title>Murine metabolic-syndrome-specific gut microbial biobank.</title>
        <authorList>
            <person name="Liu C."/>
        </authorList>
    </citation>
    <scope>NUCLEOTIDE SEQUENCE [LARGE SCALE GENOMIC DNA]</scope>
    <source>
        <strain evidence="2 3">0.1xD8-82</strain>
    </source>
</reference>
<proteinExistence type="predicted"/>
<keyword evidence="2" id="KW-0378">Hydrolase</keyword>
<feature type="domain" description="Putative restriction endonuclease" evidence="1">
    <location>
        <begin position="13"/>
        <end position="163"/>
    </location>
</feature>
<evidence type="ECO:0000259" key="1">
    <source>
        <dbReference type="Pfam" id="PF05685"/>
    </source>
</evidence>
<dbReference type="Pfam" id="PF05685">
    <property type="entry name" value="Uma2"/>
    <property type="match status" value="1"/>
</dbReference>
<dbReference type="PANTHER" id="PTHR34107">
    <property type="entry name" value="SLL0198 PROTEIN-RELATED"/>
    <property type="match status" value="1"/>
</dbReference>
<dbReference type="InterPro" id="IPR008538">
    <property type="entry name" value="Uma2"/>
</dbReference>
<accession>A0A3A9ALK8</accession>
<dbReference type="EMBL" id="RAYQ01000005">
    <property type="protein sequence ID" value="RKI92332.1"/>
    <property type="molecule type" value="Genomic_DNA"/>
</dbReference>
<keyword evidence="2" id="KW-0540">Nuclease</keyword>
<name>A0A3A9ALK8_9FIRM</name>
<dbReference type="RefSeq" id="WP_120468013.1">
    <property type="nucleotide sequence ID" value="NZ_CATAJS010000050.1"/>
</dbReference>
<organism evidence="2 3">
    <name type="scientific">Parablautia intestinalis</name>
    <dbReference type="NCBI Taxonomy" id="2320100"/>
    <lineage>
        <taxon>Bacteria</taxon>
        <taxon>Bacillati</taxon>
        <taxon>Bacillota</taxon>
        <taxon>Clostridia</taxon>
        <taxon>Lachnospirales</taxon>
        <taxon>Lachnospiraceae</taxon>
        <taxon>Parablautia</taxon>
    </lineage>
</organism>
<gene>
    <name evidence="2" type="ORF">D7V94_06515</name>
</gene>
<comment type="caution">
    <text evidence="2">The sequence shown here is derived from an EMBL/GenBank/DDBJ whole genome shotgun (WGS) entry which is preliminary data.</text>
</comment>
<dbReference type="SUPFAM" id="SSF52980">
    <property type="entry name" value="Restriction endonuclease-like"/>
    <property type="match status" value="1"/>
</dbReference>